<dbReference type="Pfam" id="PF02518">
    <property type="entry name" value="HATPase_c"/>
    <property type="match status" value="1"/>
</dbReference>
<accession>A0A1G7NQ79</accession>
<name>A0A1G7NQ79_9BACT</name>
<evidence type="ECO:0000256" key="4">
    <source>
        <dbReference type="SAM" id="Phobius"/>
    </source>
</evidence>
<dbReference type="PRINTS" id="PR00344">
    <property type="entry name" value="BCTRLSENSOR"/>
</dbReference>
<dbReference type="InterPro" id="IPR004358">
    <property type="entry name" value="Sig_transdc_His_kin-like_C"/>
</dbReference>
<sequence>MQTWLTLRSHPWATTAVAVGLICVIGPLDFVLPHGIPLLLAYLLPIALIGTVSSRVGILLAASVCTAVSEATDAYVWNVREGIARDLVTLIAFAAVGLYVREFVTKQETERLHVQALSDENAARIEAEEQLTLLIGNSALSILTMSDDGSVLQANIAAQRMFSGKDEDTQIVGLKIDTLLPSLGRVMARSAEGRNMRTMMQAQGVRFDGEPFLSEVWFSNYSTSLGRRTAAMVVDISEEFRNREESVTEQLLNNSRLAVGAMAHEMRNVVGAIQLVMQSLASDSPVFVQSTNMVAMRELVSTLETMASSQLSYVKRNAAQISLNQFLSELYVVARAILSEYDIELLWDVPQNHPSVWADTEGLMQVFLNLLRNSRSALLHTTNARVRIQSRVVEDRVEITCSDNGPGVADPAKLFRPFQSSRPVTGLGLYLSRAILNSFRGELRFVPKEEGAEFVVELEVVQA</sequence>
<keyword evidence="3" id="KW-0597">Phosphoprotein</keyword>
<dbReference type="Proteomes" id="UP000182427">
    <property type="component" value="Chromosome I"/>
</dbReference>
<dbReference type="InterPro" id="IPR003594">
    <property type="entry name" value="HATPase_dom"/>
</dbReference>
<keyword evidence="6" id="KW-0418">Kinase</keyword>
<feature type="transmembrane region" description="Helical" evidence="4">
    <location>
        <begin position="39"/>
        <end position="62"/>
    </location>
</feature>
<dbReference type="PANTHER" id="PTHR43547:SF2">
    <property type="entry name" value="HYBRID SIGNAL TRANSDUCTION HISTIDINE KINASE C"/>
    <property type="match status" value="1"/>
</dbReference>
<dbReference type="PROSITE" id="PS50109">
    <property type="entry name" value="HIS_KIN"/>
    <property type="match status" value="1"/>
</dbReference>
<evidence type="ECO:0000259" key="5">
    <source>
        <dbReference type="PROSITE" id="PS50109"/>
    </source>
</evidence>
<feature type="transmembrane region" description="Helical" evidence="4">
    <location>
        <begin position="12"/>
        <end position="32"/>
    </location>
</feature>
<keyword evidence="4" id="KW-1133">Transmembrane helix</keyword>
<dbReference type="OrthoDB" id="9772100at2"/>
<comment type="catalytic activity">
    <reaction evidence="1">
        <text>ATP + protein L-histidine = ADP + protein N-phospho-L-histidine.</text>
        <dbReference type="EC" id="2.7.13.3"/>
    </reaction>
</comment>
<reference evidence="6 7" key="1">
    <citation type="submission" date="2016-10" db="EMBL/GenBank/DDBJ databases">
        <authorList>
            <person name="de Groot N.N."/>
        </authorList>
    </citation>
    <scope>NUCLEOTIDE SEQUENCE [LARGE SCALE GENOMIC DNA]</scope>
    <source>
        <strain evidence="6 7">GAS232</strain>
    </source>
</reference>
<dbReference type="GO" id="GO:0000155">
    <property type="term" value="F:phosphorelay sensor kinase activity"/>
    <property type="evidence" value="ECO:0007669"/>
    <property type="project" value="TreeGrafter"/>
</dbReference>
<dbReference type="EC" id="2.7.13.3" evidence="2"/>
<gene>
    <name evidence="6" type="ORF">SAMN05444167_3225</name>
</gene>
<dbReference type="Gene3D" id="3.30.450.20">
    <property type="entry name" value="PAS domain"/>
    <property type="match status" value="1"/>
</dbReference>
<dbReference type="PANTHER" id="PTHR43547">
    <property type="entry name" value="TWO-COMPONENT HISTIDINE KINASE"/>
    <property type="match status" value="1"/>
</dbReference>
<keyword evidence="6" id="KW-0808">Transferase</keyword>
<evidence type="ECO:0000256" key="2">
    <source>
        <dbReference type="ARBA" id="ARBA00012438"/>
    </source>
</evidence>
<evidence type="ECO:0000256" key="3">
    <source>
        <dbReference type="ARBA" id="ARBA00022553"/>
    </source>
</evidence>
<keyword evidence="4" id="KW-0472">Membrane</keyword>
<proteinExistence type="predicted"/>
<dbReference type="InterPro" id="IPR036890">
    <property type="entry name" value="HATPase_C_sf"/>
</dbReference>
<feature type="domain" description="Histidine kinase" evidence="5">
    <location>
        <begin position="261"/>
        <end position="462"/>
    </location>
</feature>
<dbReference type="AlphaFoldDB" id="A0A1G7NQ79"/>
<dbReference type="SUPFAM" id="SSF55874">
    <property type="entry name" value="ATPase domain of HSP90 chaperone/DNA topoisomerase II/histidine kinase"/>
    <property type="match status" value="1"/>
</dbReference>
<evidence type="ECO:0000313" key="7">
    <source>
        <dbReference type="Proteomes" id="UP000182427"/>
    </source>
</evidence>
<keyword evidence="7" id="KW-1185">Reference proteome</keyword>
<dbReference type="SMART" id="SM00387">
    <property type="entry name" value="HATPase_c"/>
    <property type="match status" value="1"/>
</dbReference>
<dbReference type="InterPro" id="IPR005467">
    <property type="entry name" value="His_kinase_dom"/>
</dbReference>
<protein>
    <recommendedName>
        <fullName evidence="2">histidine kinase</fullName>
        <ecNumber evidence="2">2.7.13.3</ecNumber>
    </recommendedName>
</protein>
<organism evidence="6 7">
    <name type="scientific">Terriglobus roseus</name>
    <dbReference type="NCBI Taxonomy" id="392734"/>
    <lineage>
        <taxon>Bacteria</taxon>
        <taxon>Pseudomonadati</taxon>
        <taxon>Acidobacteriota</taxon>
        <taxon>Terriglobia</taxon>
        <taxon>Terriglobales</taxon>
        <taxon>Acidobacteriaceae</taxon>
        <taxon>Terriglobus</taxon>
    </lineage>
</organism>
<dbReference type="EMBL" id="LT629690">
    <property type="protein sequence ID" value="SDF76111.1"/>
    <property type="molecule type" value="Genomic_DNA"/>
</dbReference>
<evidence type="ECO:0000313" key="6">
    <source>
        <dbReference type="EMBL" id="SDF76111.1"/>
    </source>
</evidence>
<dbReference type="InterPro" id="IPR035965">
    <property type="entry name" value="PAS-like_dom_sf"/>
</dbReference>
<dbReference type="SUPFAM" id="SSF55785">
    <property type="entry name" value="PYP-like sensor domain (PAS domain)"/>
    <property type="match status" value="1"/>
</dbReference>
<dbReference type="Gene3D" id="3.30.565.10">
    <property type="entry name" value="Histidine kinase-like ATPase, C-terminal domain"/>
    <property type="match status" value="1"/>
</dbReference>
<keyword evidence="4" id="KW-0812">Transmembrane</keyword>
<evidence type="ECO:0000256" key="1">
    <source>
        <dbReference type="ARBA" id="ARBA00000085"/>
    </source>
</evidence>